<dbReference type="PANTHER" id="PTHR44688:SF16">
    <property type="entry name" value="DNA-BINDING TRANSCRIPTIONAL ACTIVATOR DEVR_DOSR"/>
    <property type="match status" value="1"/>
</dbReference>
<name>A0A212RG11_9PROT</name>
<dbReference type="PRINTS" id="PR00038">
    <property type="entry name" value="HTHLUXR"/>
</dbReference>
<dbReference type="Proteomes" id="UP000197065">
    <property type="component" value="Unassembled WGS sequence"/>
</dbReference>
<dbReference type="InterPro" id="IPR000792">
    <property type="entry name" value="Tscrpt_reg_LuxR_C"/>
</dbReference>
<dbReference type="Gene3D" id="1.10.10.10">
    <property type="entry name" value="Winged helix-like DNA-binding domain superfamily/Winged helix DNA-binding domain"/>
    <property type="match status" value="1"/>
</dbReference>
<dbReference type="GO" id="GO:0006355">
    <property type="term" value="P:regulation of DNA-templated transcription"/>
    <property type="evidence" value="ECO:0007669"/>
    <property type="project" value="InterPro"/>
</dbReference>
<dbReference type="Pfam" id="PF00196">
    <property type="entry name" value="GerE"/>
    <property type="match status" value="1"/>
</dbReference>
<evidence type="ECO:0000256" key="3">
    <source>
        <dbReference type="ARBA" id="ARBA00023163"/>
    </source>
</evidence>
<keyword evidence="3" id="KW-0804">Transcription</keyword>
<sequence>MSSQAYLSQMPAGFGNGMARVLACIGHDDFYETVINAVAPLIPCDFWIMARYETAAKPRIISESGMAPGAKSAYTKTLWHLDPLMRTVPNDARRAVSLRTLCANLPLDGAYARYLDLDLRIADELALLLPLNEQSFLALCLDRQSGTFAPEELWLASELLEILLEMHRQHVIRLLEREVAAMTSQPGDPHSEFLVLTGEGAILHQSPGWSTAVRQAFETETLPTSLPRGDGYVLPAKAGWHVLQAPLDGSSVIRDGARLFVLRRTLEDLQVRFNRLVHRYRLTARQRQIVQLCYEGHHNASIARRLGISIGGVKNHKMRIYDKLDITSERELLSTILTSH</sequence>
<evidence type="ECO:0000256" key="2">
    <source>
        <dbReference type="ARBA" id="ARBA00023125"/>
    </source>
</evidence>
<dbReference type="InterPro" id="IPR036388">
    <property type="entry name" value="WH-like_DNA-bd_sf"/>
</dbReference>
<feature type="domain" description="HTH luxR-type" evidence="4">
    <location>
        <begin position="275"/>
        <end position="340"/>
    </location>
</feature>
<dbReference type="AlphaFoldDB" id="A0A212RG11"/>
<dbReference type="PROSITE" id="PS50043">
    <property type="entry name" value="HTH_LUXR_2"/>
    <property type="match status" value="1"/>
</dbReference>
<evidence type="ECO:0000256" key="1">
    <source>
        <dbReference type="ARBA" id="ARBA00023015"/>
    </source>
</evidence>
<dbReference type="CDD" id="cd06170">
    <property type="entry name" value="LuxR_C_like"/>
    <property type="match status" value="1"/>
</dbReference>
<dbReference type="RefSeq" id="WP_207762053.1">
    <property type="nucleotide sequence ID" value="NZ_FYEH01000008.1"/>
</dbReference>
<keyword evidence="6" id="KW-1185">Reference proteome</keyword>
<dbReference type="EMBL" id="FYEH01000008">
    <property type="protein sequence ID" value="SNB71189.1"/>
    <property type="molecule type" value="Genomic_DNA"/>
</dbReference>
<keyword evidence="1" id="KW-0805">Transcription regulation</keyword>
<reference evidence="5 6" key="1">
    <citation type="submission" date="2017-06" db="EMBL/GenBank/DDBJ databases">
        <authorList>
            <person name="Kim H.J."/>
            <person name="Triplett B.A."/>
        </authorList>
    </citation>
    <scope>NUCLEOTIDE SEQUENCE [LARGE SCALE GENOMIC DNA]</scope>
    <source>
        <strain evidence="5 6">B29T1</strain>
    </source>
</reference>
<evidence type="ECO:0000259" key="4">
    <source>
        <dbReference type="PROSITE" id="PS50043"/>
    </source>
</evidence>
<gene>
    <name evidence="5" type="ORF">SAMN07250955_10875</name>
</gene>
<dbReference type="SUPFAM" id="SSF46894">
    <property type="entry name" value="C-terminal effector domain of the bipartite response regulators"/>
    <property type="match status" value="1"/>
</dbReference>
<dbReference type="InterPro" id="IPR016032">
    <property type="entry name" value="Sig_transdc_resp-reg_C-effctor"/>
</dbReference>
<evidence type="ECO:0000313" key="6">
    <source>
        <dbReference type="Proteomes" id="UP000197065"/>
    </source>
</evidence>
<dbReference type="GO" id="GO:0003677">
    <property type="term" value="F:DNA binding"/>
    <property type="evidence" value="ECO:0007669"/>
    <property type="project" value="UniProtKB-KW"/>
</dbReference>
<protein>
    <submittedName>
        <fullName evidence="5">Regulatory protein, luxR family</fullName>
    </submittedName>
</protein>
<dbReference type="PANTHER" id="PTHR44688">
    <property type="entry name" value="DNA-BINDING TRANSCRIPTIONAL ACTIVATOR DEVR_DOSR"/>
    <property type="match status" value="1"/>
</dbReference>
<keyword evidence="2" id="KW-0238">DNA-binding</keyword>
<dbReference type="SMART" id="SM00421">
    <property type="entry name" value="HTH_LUXR"/>
    <property type="match status" value="1"/>
</dbReference>
<accession>A0A212RG11</accession>
<proteinExistence type="predicted"/>
<evidence type="ECO:0000313" key="5">
    <source>
        <dbReference type="EMBL" id="SNB71189.1"/>
    </source>
</evidence>
<organism evidence="5 6">
    <name type="scientific">Arboricoccus pini</name>
    <dbReference type="NCBI Taxonomy" id="1963835"/>
    <lineage>
        <taxon>Bacteria</taxon>
        <taxon>Pseudomonadati</taxon>
        <taxon>Pseudomonadota</taxon>
        <taxon>Alphaproteobacteria</taxon>
        <taxon>Geminicoccales</taxon>
        <taxon>Geminicoccaceae</taxon>
        <taxon>Arboricoccus</taxon>
    </lineage>
</organism>